<accession>A0A506UKJ1</accession>
<keyword evidence="4" id="KW-1185">Reference proteome</keyword>
<dbReference type="RefSeq" id="WP_165600559.1">
    <property type="nucleotide sequence ID" value="NZ_SORZ01000002.1"/>
</dbReference>
<proteinExistence type="predicted"/>
<feature type="transmembrane region" description="Helical" evidence="2">
    <location>
        <begin position="87"/>
        <end position="107"/>
    </location>
</feature>
<gene>
    <name evidence="3" type="ORF">E3202_04370</name>
</gene>
<evidence type="ECO:0000256" key="1">
    <source>
        <dbReference type="SAM" id="MobiDB-lite"/>
    </source>
</evidence>
<organism evidence="3 4">
    <name type="scientific">Oecophyllibacter saccharovorans</name>
    <dbReference type="NCBI Taxonomy" id="2558360"/>
    <lineage>
        <taxon>Bacteria</taxon>
        <taxon>Pseudomonadati</taxon>
        <taxon>Pseudomonadota</taxon>
        <taxon>Alphaproteobacteria</taxon>
        <taxon>Acetobacterales</taxon>
        <taxon>Acetobacteraceae</taxon>
        <taxon>Oecophyllibacter</taxon>
    </lineage>
</organism>
<evidence type="ECO:0000313" key="4">
    <source>
        <dbReference type="Proteomes" id="UP000315037"/>
    </source>
</evidence>
<reference evidence="3 4" key="1">
    <citation type="submission" date="2019-03" db="EMBL/GenBank/DDBJ databases">
        <title>The complete genome sequence of Neokomagataea sp. Jb2 NBRC113641.</title>
        <authorList>
            <person name="Chua K.-O."/>
            <person name="Chan K.-G."/>
            <person name="See-Too W.-S."/>
        </authorList>
    </citation>
    <scope>NUCLEOTIDE SEQUENCE [LARGE SCALE GENOMIC DNA]</scope>
    <source>
        <strain evidence="3 4">Jb2</strain>
    </source>
</reference>
<protein>
    <submittedName>
        <fullName evidence="3">Uncharacterized protein</fullName>
    </submittedName>
</protein>
<dbReference type="EMBL" id="SORZ01000002">
    <property type="protein sequence ID" value="TPW33838.1"/>
    <property type="molecule type" value="Genomic_DNA"/>
</dbReference>
<name>A0A506UKJ1_9PROT</name>
<dbReference type="AlphaFoldDB" id="A0A506UKJ1"/>
<keyword evidence="2" id="KW-0472">Membrane</keyword>
<evidence type="ECO:0000256" key="2">
    <source>
        <dbReference type="SAM" id="Phobius"/>
    </source>
</evidence>
<keyword evidence="2" id="KW-0812">Transmembrane</keyword>
<dbReference type="Proteomes" id="UP000315037">
    <property type="component" value="Unassembled WGS sequence"/>
</dbReference>
<evidence type="ECO:0000313" key="3">
    <source>
        <dbReference type="EMBL" id="TPW33838.1"/>
    </source>
</evidence>
<keyword evidence="2" id="KW-1133">Transmembrane helix</keyword>
<sequence>MRFPHPFPRRAAGTPQGGSSHSSGAPNPRGGRGRWQIGGRKSDERVSIEERVLRRERRKRRLRHAGEAAVAGATFMSMAGPRRFRPYFQQIVALIGVLGSTVALFTGRDK</sequence>
<feature type="region of interest" description="Disordered" evidence="1">
    <location>
        <begin position="1"/>
        <end position="44"/>
    </location>
</feature>
<comment type="caution">
    <text evidence="3">The sequence shown here is derived from an EMBL/GenBank/DDBJ whole genome shotgun (WGS) entry which is preliminary data.</text>
</comment>